<keyword evidence="2" id="KW-0378">Hydrolase</keyword>
<dbReference type="InterPro" id="IPR043146">
    <property type="entry name" value="Penicillin_amidase_N_B-knob"/>
</dbReference>
<dbReference type="Proteomes" id="UP001056455">
    <property type="component" value="Chromosome"/>
</dbReference>
<evidence type="ECO:0000313" key="5">
    <source>
        <dbReference type="EMBL" id="USQ79510.1"/>
    </source>
</evidence>
<keyword evidence="6" id="KW-1185">Reference proteome</keyword>
<proteinExistence type="inferred from homology"/>
<evidence type="ECO:0000313" key="6">
    <source>
        <dbReference type="Proteomes" id="UP001056455"/>
    </source>
</evidence>
<evidence type="ECO:0000256" key="2">
    <source>
        <dbReference type="ARBA" id="ARBA00022801"/>
    </source>
</evidence>
<dbReference type="EMBL" id="CP099489">
    <property type="protein sequence ID" value="USQ79510.1"/>
    <property type="molecule type" value="Genomic_DNA"/>
</dbReference>
<dbReference type="PANTHER" id="PTHR34218">
    <property type="entry name" value="PEPTIDASE S45 PENICILLIN AMIDASE"/>
    <property type="match status" value="1"/>
</dbReference>
<dbReference type="InterPro" id="IPR043147">
    <property type="entry name" value="Penicillin_amidase_A-knob"/>
</dbReference>
<name>A0ABY4YRW6_9MICO</name>
<gene>
    <name evidence="5" type="ORF">NF556_18225</name>
</gene>
<dbReference type="SUPFAM" id="SSF56235">
    <property type="entry name" value="N-terminal nucleophile aminohydrolases (Ntn hydrolases)"/>
    <property type="match status" value="1"/>
</dbReference>
<evidence type="ECO:0000256" key="1">
    <source>
        <dbReference type="ARBA" id="ARBA00006586"/>
    </source>
</evidence>
<feature type="compositionally biased region" description="Acidic residues" evidence="4">
    <location>
        <begin position="232"/>
        <end position="246"/>
    </location>
</feature>
<dbReference type="PIRSF" id="PIRSF001227">
    <property type="entry name" value="Pen_acylase"/>
    <property type="match status" value="1"/>
</dbReference>
<protein>
    <submittedName>
        <fullName evidence="5">Penicillin acylase family protein</fullName>
    </submittedName>
</protein>
<dbReference type="Gene3D" id="2.30.120.10">
    <property type="match status" value="1"/>
</dbReference>
<organism evidence="5 6">
    <name type="scientific">Ornithinimicrobium faecis</name>
    <dbReference type="NCBI Taxonomy" id="2934158"/>
    <lineage>
        <taxon>Bacteria</taxon>
        <taxon>Bacillati</taxon>
        <taxon>Actinomycetota</taxon>
        <taxon>Actinomycetes</taxon>
        <taxon>Micrococcales</taxon>
        <taxon>Ornithinimicrobiaceae</taxon>
        <taxon>Ornithinimicrobium</taxon>
    </lineage>
</organism>
<keyword evidence="3" id="KW-0865">Zymogen</keyword>
<dbReference type="InterPro" id="IPR014395">
    <property type="entry name" value="Pen/GL7ACA/AHL_acylase"/>
</dbReference>
<feature type="region of interest" description="Disordered" evidence="4">
    <location>
        <begin position="228"/>
        <end position="281"/>
    </location>
</feature>
<dbReference type="InterPro" id="IPR002692">
    <property type="entry name" value="S45"/>
</dbReference>
<dbReference type="InterPro" id="IPR023343">
    <property type="entry name" value="Penicillin_amidase_dom1"/>
</dbReference>
<dbReference type="Gene3D" id="1.10.439.10">
    <property type="entry name" value="Penicillin Amidohydrolase, domain 1"/>
    <property type="match status" value="1"/>
</dbReference>
<evidence type="ECO:0000256" key="4">
    <source>
        <dbReference type="SAM" id="MobiDB-lite"/>
    </source>
</evidence>
<dbReference type="RefSeq" id="WP_252592617.1">
    <property type="nucleotide sequence ID" value="NZ_CP099489.1"/>
</dbReference>
<evidence type="ECO:0000256" key="3">
    <source>
        <dbReference type="ARBA" id="ARBA00023145"/>
    </source>
</evidence>
<dbReference type="Pfam" id="PF01804">
    <property type="entry name" value="Penicil_amidase"/>
    <property type="match status" value="1"/>
</dbReference>
<reference evidence="5" key="1">
    <citation type="submission" date="2022-06" db="EMBL/GenBank/DDBJ databases">
        <title>Ornithinimicrobium HY1793.</title>
        <authorList>
            <person name="Huang Y."/>
        </authorList>
    </citation>
    <scope>NUCLEOTIDE SEQUENCE</scope>
    <source>
        <strain evidence="5">HY1793</strain>
    </source>
</reference>
<dbReference type="Gene3D" id="1.10.1400.10">
    <property type="match status" value="1"/>
</dbReference>
<dbReference type="Gene3D" id="3.60.20.10">
    <property type="entry name" value="Glutamine Phosphoribosylpyrophosphate, subunit 1, domain 1"/>
    <property type="match status" value="1"/>
</dbReference>
<dbReference type="CDD" id="cd03747">
    <property type="entry name" value="Ntn_PGA_like"/>
    <property type="match status" value="1"/>
</dbReference>
<sequence length="880" mass="96367">MPRSLLRRVLVPLAAALVLVIVAAFVLGVGLVRRSFPQSDGELTLAGLSSEVEVLRDDRGITHIYADTSEDLFMAQGFTAAQDRFFQMDLRRHVTAGRLAELVGEPGVETDQVIRTMGWRRVAEQELPKLDADTRRYLSAYTAGVNAYLSDKGSPSQVALEYVVLGQSVPDYRIRPWDDVDSLAWLKAMAWDLRGNYTDELARARLVGELSRGQLASLYPDYPYDTNAPILSEDEWEPEPEADTTADEGTRGDEPSTGRGAPAPERKSEQGTQGGGPDPVEVAAAYDSALSAMDAVPNLLGEGAGIGSNSWVVSGDHTESGMPLLANDPHLGITQPGIWMQAGLHCREVSAACPFDVTGFTFAGFPGVIIGHNSDIAWGLTNLDPDVTDFYLEEINEDGQVRRATAWEPLEERTEVIKVAGGDDIEITVRESRHGPILSDVIGSVRSAGQTAPINGVESLTSYDVSMAWTGLEVTRTADAVFMLNTATDWHSFREAARKFAVPSQNLVYADTQGNIGYQAPGLVPIRETSTNGAPPGFYPAQGWLPAYDWKGWVPFSQMPHALNPDDGVIVTANQAVTAGSRPFLTTESDKGYRSQRITDLIAEKTAEGPLTADDMREIQGDTRNAFADELVPALLEVDVPNSDFYREPQQMLADWDRTAPVEGEQSAAAMYYYAVWANILDLTFDDELPADLSADGNSRWMLVITNLLERPEDDWWDDQRTAGVVETRDEILRQAMINARLDLTKRSSKDPESWSWGELHNVPMRHEVLGGDDIPGIVRWAFNEGPFPTPGGSSLVNAFNWEAGSNSFRVTSGPSMRMVVDLGDLDASTWVNLGGNSGHPFHPNYNDQTSAWLANETFPWAHSRAAVEEEALHTLILNP</sequence>
<dbReference type="InterPro" id="IPR029055">
    <property type="entry name" value="Ntn_hydrolases_N"/>
</dbReference>
<dbReference type="PANTHER" id="PTHR34218:SF4">
    <property type="entry name" value="ACYL-HOMOSERINE LACTONE ACYLASE QUIP"/>
    <property type="match status" value="1"/>
</dbReference>
<accession>A0ABY4YRW6</accession>
<comment type="similarity">
    <text evidence="1">Belongs to the peptidase S45 family.</text>
</comment>